<evidence type="ECO:0000256" key="1">
    <source>
        <dbReference type="ARBA" id="ARBA00002510"/>
    </source>
</evidence>
<keyword evidence="7 13" id="KW-0812">Transmembrane</keyword>
<dbReference type="AlphaFoldDB" id="A0AAE3VSB5"/>
<keyword evidence="6" id="KW-0533">Nickel</keyword>
<feature type="transmembrane region" description="Helical" evidence="13">
    <location>
        <begin position="316"/>
        <end position="337"/>
    </location>
</feature>
<dbReference type="GO" id="GO:0005886">
    <property type="term" value="C:plasma membrane"/>
    <property type="evidence" value="ECO:0007669"/>
    <property type="project" value="UniProtKB-SubCell"/>
</dbReference>
<evidence type="ECO:0000256" key="12">
    <source>
        <dbReference type="ARBA" id="ARBA00023285"/>
    </source>
</evidence>
<dbReference type="InterPro" id="IPR051224">
    <property type="entry name" value="NiCoT_RcnA"/>
</dbReference>
<dbReference type="InterPro" id="IPR011541">
    <property type="entry name" value="Ni/Co_transpt_high_affinity"/>
</dbReference>
<keyword evidence="8 13" id="KW-1133">Transmembrane helix</keyword>
<comment type="subcellular location">
    <subcellularLocation>
        <location evidence="2 13">Cell membrane</location>
        <topology evidence="2 13">Multi-pass membrane protein</topology>
    </subcellularLocation>
</comment>
<keyword evidence="17" id="KW-1185">Reference proteome</keyword>
<dbReference type="EMBL" id="JAUSUL010000004">
    <property type="protein sequence ID" value="MDQ0317236.1"/>
    <property type="molecule type" value="Genomic_DNA"/>
</dbReference>
<dbReference type="PANTHER" id="PTHR40659">
    <property type="entry name" value="NICKEL/COBALT EFFLUX SYSTEM RCNA"/>
    <property type="match status" value="1"/>
</dbReference>
<protein>
    <recommendedName>
        <fullName evidence="13">Nickel/cobalt efflux system</fullName>
    </recommendedName>
</protein>
<evidence type="ECO:0000256" key="11">
    <source>
        <dbReference type="ARBA" id="ARBA00023136"/>
    </source>
</evidence>
<comment type="function">
    <text evidence="1">Efflux system for nickel and cobalt.</text>
</comment>
<feature type="transmembrane region" description="Helical" evidence="13">
    <location>
        <begin position="82"/>
        <end position="102"/>
    </location>
</feature>
<evidence type="ECO:0000256" key="13">
    <source>
        <dbReference type="RuleBase" id="RU362101"/>
    </source>
</evidence>
<keyword evidence="11 13" id="KW-0472">Membrane</keyword>
<evidence type="ECO:0000256" key="4">
    <source>
        <dbReference type="ARBA" id="ARBA00022448"/>
    </source>
</evidence>
<organism evidence="16 17">
    <name type="scientific">Amorphus orientalis</name>
    <dbReference type="NCBI Taxonomy" id="649198"/>
    <lineage>
        <taxon>Bacteria</taxon>
        <taxon>Pseudomonadati</taxon>
        <taxon>Pseudomonadota</taxon>
        <taxon>Alphaproteobacteria</taxon>
        <taxon>Hyphomicrobiales</taxon>
        <taxon>Amorphaceae</taxon>
        <taxon>Amorphus</taxon>
    </lineage>
</organism>
<keyword evidence="3" id="KW-0171">Cobalt transport</keyword>
<evidence type="ECO:0000313" key="16">
    <source>
        <dbReference type="EMBL" id="MDQ0317236.1"/>
    </source>
</evidence>
<keyword evidence="10" id="KW-0921">Nickel transport</keyword>
<evidence type="ECO:0000256" key="8">
    <source>
        <dbReference type="ARBA" id="ARBA00022989"/>
    </source>
</evidence>
<evidence type="ECO:0000256" key="15">
    <source>
        <dbReference type="SAM" id="SignalP"/>
    </source>
</evidence>
<feature type="signal peptide" evidence="15">
    <location>
        <begin position="1"/>
        <end position="31"/>
    </location>
</feature>
<dbReference type="PANTHER" id="PTHR40659:SF1">
    <property type="entry name" value="NICKEL_COBALT EFFLUX SYSTEM RCNA"/>
    <property type="match status" value="1"/>
</dbReference>
<gene>
    <name evidence="16" type="ORF">J2S73_003713</name>
</gene>
<feature type="transmembrane region" description="Helical" evidence="13">
    <location>
        <begin position="358"/>
        <end position="379"/>
    </location>
</feature>
<dbReference type="GO" id="GO:0032025">
    <property type="term" value="P:response to cobalt ion"/>
    <property type="evidence" value="ECO:0007669"/>
    <property type="project" value="TreeGrafter"/>
</dbReference>
<feature type="transmembrane region" description="Helical" evidence="13">
    <location>
        <begin position="123"/>
        <end position="145"/>
    </location>
</feature>
<feature type="chain" id="PRO_5042136246" description="Nickel/cobalt efflux system" evidence="15">
    <location>
        <begin position="32"/>
        <end position="382"/>
    </location>
</feature>
<dbReference type="Pfam" id="PF03824">
    <property type="entry name" value="NicO"/>
    <property type="match status" value="1"/>
</dbReference>
<dbReference type="GO" id="GO:0006824">
    <property type="term" value="P:cobalt ion transport"/>
    <property type="evidence" value="ECO:0007669"/>
    <property type="project" value="UniProtKB-KW"/>
</dbReference>
<evidence type="ECO:0000256" key="3">
    <source>
        <dbReference type="ARBA" id="ARBA00022426"/>
    </source>
</evidence>
<evidence type="ECO:0000256" key="10">
    <source>
        <dbReference type="ARBA" id="ARBA00023112"/>
    </source>
</evidence>
<dbReference type="RefSeq" id="WP_306887137.1">
    <property type="nucleotide sequence ID" value="NZ_JAUSUL010000004.1"/>
</dbReference>
<keyword evidence="15" id="KW-0732">Signal</keyword>
<evidence type="ECO:0000256" key="2">
    <source>
        <dbReference type="ARBA" id="ARBA00004651"/>
    </source>
</evidence>
<dbReference type="GO" id="GO:0015099">
    <property type="term" value="F:nickel cation transmembrane transporter activity"/>
    <property type="evidence" value="ECO:0007669"/>
    <property type="project" value="UniProtKB-UniRule"/>
</dbReference>
<evidence type="ECO:0000256" key="5">
    <source>
        <dbReference type="ARBA" id="ARBA00022475"/>
    </source>
</evidence>
<reference evidence="16" key="1">
    <citation type="submission" date="2023-07" db="EMBL/GenBank/DDBJ databases">
        <title>Genomic Encyclopedia of Type Strains, Phase IV (KMG-IV): sequencing the most valuable type-strain genomes for metagenomic binning, comparative biology and taxonomic classification.</title>
        <authorList>
            <person name="Goeker M."/>
        </authorList>
    </citation>
    <scope>NUCLEOTIDE SEQUENCE</scope>
    <source>
        <strain evidence="16">DSM 21202</strain>
    </source>
</reference>
<feature type="transmembrane region" description="Helical" evidence="13">
    <location>
        <begin position="280"/>
        <end position="304"/>
    </location>
</feature>
<name>A0AAE3VSB5_9HYPH</name>
<dbReference type="GO" id="GO:0010045">
    <property type="term" value="P:response to nickel cation"/>
    <property type="evidence" value="ECO:0007669"/>
    <property type="project" value="TreeGrafter"/>
</dbReference>
<keyword evidence="9" id="KW-0406">Ion transport</keyword>
<comment type="similarity">
    <text evidence="13">Belongs to the NiCoT transporter (TC 2.A.52) family.</text>
</comment>
<feature type="compositionally biased region" description="Basic residues" evidence="14">
    <location>
        <begin position="229"/>
        <end position="249"/>
    </location>
</feature>
<proteinExistence type="inferred from homology"/>
<keyword evidence="12" id="KW-0170">Cobalt</keyword>
<comment type="caution">
    <text evidence="16">The sequence shown here is derived from an EMBL/GenBank/DDBJ whole genome shotgun (WGS) entry which is preliminary data.</text>
</comment>
<accession>A0AAE3VSB5</accession>
<evidence type="ECO:0000256" key="9">
    <source>
        <dbReference type="ARBA" id="ARBA00023065"/>
    </source>
</evidence>
<dbReference type="GO" id="GO:0046583">
    <property type="term" value="F:monoatomic cation efflux transmembrane transporter activity"/>
    <property type="evidence" value="ECO:0007669"/>
    <property type="project" value="TreeGrafter"/>
</dbReference>
<feature type="region of interest" description="Disordered" evidence="14">
    <location>
        <begin position="213"/>
        <end position="252"/>
    </location>
</feature>
<keyword evidence="4 13" id="KW-0813">Transport</keyword>
<dbReference type="Proteomes" id="UP001229244">
    <property type="component" value="Unassembled WGS sequence"/>
</dbReference>
<evidence type="ECO:0000256" key="14">
    <source>
        <dbReference type="SAM" id="MobiDB-lite"/>
    </source>
</evidence>
<keyword evidence="5" id="KW-1003">Cell membrane</keyword>
<feature type="transmembrane region" description="Helical" evidence="13">
    <location>
        <begin position="165"/>
        <end position="184"/>
    </location>
</feature>
<evidence type="ECO:0000256" key="6">
    <source>
        <dbReference type="ARBA" id="ARBA00022596"/>
    </source>
</evidence>
<evidence type="ECO:0000313" key="17">
    <source>
        <dbReference type="Proteomes" id="UP001229244"/>
    </source>
</evidence>
<sequence>MREMRVHPLALCGLAGLILLVAMVAVQPALAAGGPFGVGAPEPSAAPVSGPLAGFFAWVAAWQSTFYRALTDSLSEIKASGAAPWLLIALSFGYGVFHAIGPGHGKAVVSSYMLANEATARRAVGLSFAASAVQATTAVVVVLIAAAVLNLTSLQMSRSIETIEIAAYAMVTLLGASLVWRKILRPAFRRVRTGPGVVTASALSASVAYAQTERHRHAGHDHGGDGHGHHGHASHAHGHHHHGHGHDHHHTTAEAAAQCGCGHSHGIDPETVARATSLRAAVAAVLAVGLRPCSGAVIVLVFALSQGLLGAGIASAYVMGLGTAITVSLLALAAVGAKGLAIRMSGAGSPLAARVHGGLEAAGALVVLFLGLTLLIATLSAS</sequence>
<evidence type="ECO:0000256" key="7">
    <source>
        <dbReference type="ARBA" id="ARBA00022692"/>
    </source>
</evidence>